<gene>
    <name evidence="7" type="ORF">DRV85_16770</name>
</gene>
<dbReference type="EMBL" id="QNTQ01000020">
    <property type="protein sequence ID" value="RBI83253.1"/>
    <property type="molecule type" value="Genomic_DNA"/>
</dbReference>
<dbReference type="AlphaFoldDB" id="A0A365U4X9"/>
<dbReference type="PROSITE" id="PS00211">
    <property type="entry name" value="ABC_TRANSPORTER_1"/>
    <property type="match status" value="1"/>
</dbReference>
<evidence type="ECO:0000313" key="8">
    <source>
        <dbReference type="Proteomes" id="UP000253370"/>
    </source>
</evidence>
<dbReference type="PANTHER" id="PTHR42794:SF1">
    <property type="entry name" value="HEMIN IMPORT ATP-BINDING PROTEIN HMUV"/>
    <property type="match status" value="1"/>
</dbReference>
<keyword evidence="1" id="KW-0813">Transport</keyword>
<dbReference type="OrthoDB" id="9805601at2"/>
<dbReference type="PANTHER" id="PTHR42794">
    <property type="entry name" value="HEMIN IMPORT ATP-BINDING PROTEIN HMUV"/>
    <property type="match status" value="1"/>
</dbReference>
<evidence type="ECO:0000313" key="7">
    <source>
        <dbReference type="EMBL" id="RBI83253.1"/>
    </source>
</evidence>
<dbReference type="SUPFAM" id="SSF52540">
    <property type="entry name" value="P-loop containing nucleoside triphosphate hydrolases"/>
    <property type="match status" value="1"/>
</dbReference>
<keyword evidence="8" id="KW-1185">Reference proteome</keyword>
<dbReference type="InterPro" id="IPR003593">
    <property type="entry name" value="AAA+_ATPase"/>
</dbReference>
<proteinExistence type="predicted"/>
<dbReference type="InterPro" id="IPR017871">
    <property type="entry name" value="ABC_transporter-like_CS"/>
</dbReference>
<dbReference type="RefSeq" id="WP_113290629.1">
    <property type="nucleotide sequence ID" value="NZ_QNTQ01000020.1"/>
</dbReference>
<dbReference type="NCBIfam" id="NF010068">
    <property type="entry name" value="PRK13548.1"/>
    <property type="match status" value="1"/>
</dbReference>
<evidence type="ECO:0000256" key="5">
    <source>
        <dbReference type="ARBA" id="ARBA00037066"/>
    </source>
</evidence>
<dbReference type="CDD" id="cd03214">
    <property type="entry name" value="ABC_Iron-Siderophores_B12_Hemin"/>
    <property type="match status" value="1"/>
</dbReference>
<keyword evidence="4" id="KW-1278">Translocase</keyword>
<evidence type="ECO:0000259" key="6">
    <source>
        <dbReference type="PROSITE" id="PS50893"/>
    </source>
</evidence>
<dbReference type="Gene3D" id="3.40.50.300">
    <property type="entry name" value="P-loop containing nucleotide triphosphate hydrolases"/>
    <property type="match status" value="1"/>
</dbReference>
<comment type="function">
    <text evidence="5">Part of the ABC transporter complex HmuTUV involved in hemin import. Responsible for energy coupling to the transport system.</text>
</comment>
<dbReference type="InterPro" id="IPR003439">
    <property type="entry name" value="ABC_transporter-like_ATP-bd"/>
</dbReference>
<organism evidence="7 8">
    <name type="scientific">Rhodosalinus halophilus</name>
    <dbReference type="NCBI Taxonomy" id="2259333"/>
    <lineage>
        <taxon>Bacteria</taxon>
        <taxon>Pseudomonadati</taxon>
        <taxon>Pseudomonadota</taxon>
        <taxon>Alphaproteobacteria</taxon>
        <taxon>Rhodobacterales</taxon>
        <taxon>Paracoccaceae</taxon>
        <taxon>Rhodosalinus</taxon>
    </lineage>
</organism>
<keyword evidence="3 7" id="KW-0067">ATP-binding</keyword>
<dbReference type="GO" id="GO:0016887">
    <property type="term" value="F:ATP hydrolysis activity"/>
    <property type="evidence" value="ECO:0007669"/>
    <property type="project" value="InterPro"/>
</dbReference>
<protein>
    <submittedName>
        <fullName evidence="7">Heme ABC transporter ATP-binding protein</fullName>
    </submittedName>
</protein>
<dbReference type="Pfam" id="PF00005">
    <property type="entry name" value="ABC_tran"/>
    <property type="match status" value="1"/>
</dbReference>
<accession>A0A365U4X9</accession>
<dbReference type="PROSITE" id="PS50893">
    <property type="entry name" value="ABC_TRANSPORTER_2"/>
    <property type="match status" value="1"/>
</dbReference>
<dbReference type="InterPro" id="IPR027417">
    <property type="entry name" value="P-loop_NTPase"/>
</dbReference>
<dbReference type="GO" id="GO:0005524">
    <property type="term" value="F:ATP binding"/>
    <property type="evidence" value="ECO:0007669"/>
    <property type="project" value="UniProtKB-KW"/>
</dbReference>
<evidence type="ECO:0000256" key="1">
    <source>
        <dbReference type="ARBA" id="ARBA00022448"/>
    </source>
</evidence>
<sequence>MLEARDLTVRLGRRTILDGLDFLAHPGEVTVIVGPNGSGKTTLMRALTGEIAAEGRLSLDGTDPRGLRPWELARRRGVMAQFAGLAFPFTVLEVVRLGAEAGGQSGDAADARAGAALRRVDLEGHAARLYQELSGGEQARAQLARVLAQVWEPEGPEGPRWLFLDEPVASLDVAHQLQVMDLARDYARAGGGVIAVMHDLSLTATIADRVVLLDEGRAVAAGPSEEVLRSAVLEPVYRCRLDVIRLDDPPRLIVTPRPGTATLAGAAPGITASATAG</sequence>
<comment type="caution">
    <text evidence="7">The sequence shown here is derived from an EMBL/GenBank/DDBJ whole genome shotgun (WGS) entry which is preliminary data.</text>
</comment>
<evidence type="ECO:0000256" key="2">
    <source>
        <dbReference type="ARBA" id="ARBA00022741"/>
    </source>
</evidence>
<reference evidence="7 8" key="1">
    <citation type="submission" date="2018-07" db="EMBL/GenBank/DDBJ databases">
        <title>Rhodosalinus sp. strain E84T genomic sequence and assembly.</title>
        <authorList>
            <person name="Liu Z.-W."/>
            <person name="Lu D.-C."/>
        </authorList>
    </citation>
    <scope>NUCLEOTIDE SEQUENCE [LARGE SCALE GENOMIC DNA]</scope>
    <source>
        <strain evidence="7 8">E84</strain>
    </source>
</reference>
<dbReference type="SMART" id="SM00382">
    <property type="entry name" value="AAA"/>
    <property type="match status" value="1"/>
</dbReference>
<evidence type="ECO:0000256" key="4">
    <source>
        <dbReference type="ARBA" id="ARBA00022967"/>
    </source>
</evidence>
<keyword evidence="2" id="KW-0547">Nucleotide-binding</keyword>
<name>A0A365U4X9_9RHOB</name>
<evidence type="ECO:0000256" key="3">
    <source>
        <dbReference type="ARBA" id="ARBA00022840"/>
    </source>
</evidence>
<dbReference type="Proteomes" id="UP000253370">
    <property type="component" value="Unassembled WGS sequence"/>
</dbReference>
<feature type="domain" description="ABC transporter" evidence="6">
    <location>
        <begin position="2"/>
        <end position="240"/>
    </location>
</feature>